<dbReference type="PRINTS" id="PR00723">
    <property type="entry name" value="SUBTILISIN"/>
</dbReference>
<dbReference type="InterPro" id="IPR022398">
    <property type="entry name" value="Peptidase_S8_His-AS"/>
</dbReference>
<feature type="chain" id="PRO_5040298028" evidence="6">
    <location>
        <begin position="17"/>
        <end position="299"/>
    </location>
</feature>
<feature type="signal peptide" evidence="6">
    <location>
        <begin position="1"/>
        <end position="16"/>
    </location>
</feature>
<dbReference type="GO" id="GO:0006508">
    <property type="term" value="P:proteolysis"/>
    <property type="evidence" value="ECO:0007669"/>
    <property type="project" value="UniProtKB-KW"/>
</dbReference>
<evidence type="ECO:0000256" key="4">
    <source>
        <dbReference type="ARBA" id="ARBA00022825"/>
    </source>
</evidence>
<dbReference type="PANTHER" id="PTHR43806:SF11">
    <property type="entry name" value="CEREVISIN-RELATED"/>
    <property type="match status" value="1"/>
</dbReference>
<dbReference type="PROSITE" id="PS00136">
    <property type="entry name" value="SUBTILASE_ASP"/>
    <property type="match status" value="1"/>
</dbReference>
<dbReference type="PROSITE" id="PS51892">
    <property type="entry name" value="SUBTILASE"/>
    <property type="match status" value="1"/>
</dbReference>
<evidence type="ECO:0000256" key="6">
    <source>
        <dbReference type="SAM" id="SignalP"/>
    </source>
</evidence>
<dbReference type="InterPro" id="IPR050131">
    <property type="entry name" value="Peptidase_S8_subtilisin-like"/>
</dbReference>
<keyword evidence="6" id="KW-0732">Signal</keyword>
<accession>A0A9P6IHU3</accession>
<evidence type="ECO:0000259" key="7">
    <source>
        <dbReference type="Pfam" id="PF00082"/>
    </source>
</evidence>
<protein>
    <submittedName>
        <fullName evidence="9">Subtilisin-like serine protease</fullName>
    </submittedName>
</protein>
<dbReference type="PANTHER" id="PTHR43806">
    <property type="entry name" value="PEPTIDASE S8"/>
    <property type="match status" value="1"/>
</dbReference>
<dbReference type="InterPro" id="IPR015500">
    <property type="entry name" value="Peptidase_S8_subtilisin-rel"/>
</dbReference>
<comment type="caution">
    <text evidence="5">Lacks conserved residue(s) required for the propagation of feature annotation.</text>
</comment>
<dbReference type="InterPro" id="IPR036852">
    <property type="entry name" value="Peptidase_S8/S53_dom_sf"/>
</dbReference>
<name>A0A9P6IHU3_9FUNG</name>
<dbReference type="OrthoDB" id="206201at2759"/>
<dbReference type="InterPro" id="IPR037045">
    <property type="entry name" value="S8pro/Inhibitor_I9_sf"/>
</dbReference>
<dbReference type="PROSITE" id="PS00137">
    <property type="entry name" value="SUBTILASE_HIS"/>
    <property type="match status" value="1"/>
</dbReference>
<gene>
    <name evidence="9" type="primary">SUB7_2</name>
    <name evidence="9" type="ORF">BGZ65_010853</name>
</gene>
<keyword evidence="2 9" id="KW-0645">Protease</keyword>
<dbReference type="InterPro" id="IPR000209">
    <property type="entry name" value="Peptidase_S8/S53_dom"/>
</dbReference>
<dbReference type="Pfam" id="PF00082">
    <property type="entry name" value="Peptidase_S8"/>
    <property type="match status" value="1"/>
</dbReference>
<evidence type="ECO:0000256" key="2">
    <source>
        <dbReference type="ARBA" id="ARBA00022670"/>
    </source>
</evidence>
<feature type="domain" description="Inhibitor I9" evidence="8">
    <location>
        <begin position="30"/>
        <end position="102"/>
    </location>
</feature>
<dbReference type="Proteomes" id="UP000749646">
    <property type="component" value="Unassembled WGS sequence"/>
</dbReference>
<sequence length="299" mass="31628">MKYTVTFATFIASAQAAILISLGGKHIPDSYIVVLKDGTTADSFKTKFDDIFSSQNGSDSKFAINHKYDSIGGFAATISQGALKAVLASKDVSYVERDMVFSIQGSQPLPPWGISRVSQRDRDTTRPYVYNDAAGEGVTAYVIDSGIYAEHKQFEGRATRGMNFIDKIDTDENGHGTHVAGTIGGFTYGVAKKVKLVGVKVLGADGDGSTSSVLAGMDWVAKNAIPGKSVVNMSLGSEERSKAVDDAAQRLFRANIPLIVAAGNNATFNSCNGSPSGSDNTFTVAASNENDQVADFSSF</sequence>
<comment type="similarity">
    <text evidence="1 5">Belongs to the peptidase S8 family.</text>
</comment>
<dbReference type="GO" id="GO:0005615">
    <property type="term" value="C:extracellular space"/>
    <property type="evidence" value="ECO:0007669"/>
    <property type="project" value="TreeGrafter"/>
</dbReference>
<organism evidence="9 10">
    <name type="scientific">Modicella reniformis</name>
    <dbReference type="NCBI Taxonomy" id="1440133"/>
    <lineage>
        <taxon>Eukaryota</taxon>
        <taxon>Fungi</taxon>
        <taxon>Fungi incertae sedis</taxon>
        <taxon>Mucoromycota</taxon>
        <taxon>Mortierellomycotina</taxon>
        <taxon>Mortierellomycetes</taxon>
        <taxon>Mortierellales</taxon>
        <taxon>Mortierellaceae</taxon>
        <taxon>Modicella</taxon>
    </lineage>
</organism>
<dbReference type="Gene3D" id="3.30.70.80">
    <property type="entry name" value="Peptidase S8 propeptide/proteinase inhibitor I9"/>
    <property type="match status" value="1"/>
</dbReference>
<dbReference type="InterPro" id="IPR023827">
    <property type="entry name" value="Peptidase_S8_Asp-AS"/>
</dbReference>
<evidence type="ECO:0000313" key="9">
    <source>
        <dbReference type="EMBL" id="KAF9920883.1"/>
    </source>
</evidence>
<keyword evidence="3" id="KW-0378">Hydrolase</keyword>
<reference evidence="9" key="1">
    <citation type="journal article" date="2020" name="Fungal Divers.">
        <title>Resolving the Mortierellaceae phylogeny through synthesis of multi-gene phylogenetics and phylogenomics.</title>
        <authorList>
            <person name="Vandepol N."/>
            <person name="Liber J."/>
            <person name="Desiro A."/>
            <person name="Na H."/>
            <person name="Kennedy M."/>
            <person name="Barry K."/>
            <person name="Grigoriev I.V."/>
            <person name="Miller A.N."/>
            <person name="O'Donnell K."/>
            <person name="Stajich J.E."/>
            <person name="Bonito G."/>
        </authorList>
    </citation>
    <scope>NUCLEOTIDE SEQUENCE</scope>
    <source>
        <strain evidence="9">MES-2147</strain>
    </source>
</reference>
<keyword evidence="10" id="KW-1185">Reference proteome</keyword>
<dbReference type="EMBL" id="JAAAHW010011153">
    <property type="protein sequence ID" value="KAF9920883.1"/>
    <property type="molecule type" value="Genomic_DNA"/>
</dbReference>
<comment type="caution">
    <text evidence="9">The sequence shown here is derived from an EMBL/GenBank/DDBJ whole genome shotgun (WGS) entry which is preliminary data.</text>
</comment>
<dbReference type="Gene3D" id="3.40.50.200">
    <property type="entry name" value="Peptidase S8/S53 domain"/>
    <property type="match status" value="1"/>
</dbReference>
<evidence type="ECO:0000313" key="10">
    <source>
        <dbReference type="Proteomes" id="UP000749646"/>
    </source>
</evidence>
<evidence type="ECO:0000259" key="8">
    <source>
        <dbReference type="Pfam" id="PF05922"/>
    </source>
</evidence>
<proteinExistence type="inferred from homology"/>
<evidence type="ECO:0000256" key="1">
    <source>
        <dbReference type="ARBA" id="ARBA00011073"/>
    </source>
</evidence>
<dbReference type="AlphaFoldDB" id="A0A9P6IHU3"/>
<keyword evidence="4" id="KW-0720">Serine protease</keyword>
<evidence type="ECO:0000256" key="5">
    <source>
        <dbReference type="PROSITE-ProRule" id="PRU01240"/>
    </source>
</evidence>
<dbReference type="SUPFAM" id="SSF52743">
    <property type="entry name" value="Subtilisin-like"/>
    <property type="match status" value="1"/>
</dbReference>
<dbReference type="GO" id="GO:0004252">
    <property type="term" value="F:serine-type endopeptidase activity"/>
    <property type="evidence" value="ECO:0007669"/>
    <property type="project" value="InterPro"/>
</dbReference>
<dbReference type="SUPFAM" id="SSF54897">
    <property type="entry name" value="Protease propeptides/inhibitors"/>
    <property type="match status" value="1"/>
</dbReference>
<feature type="domain" description="Peptidase S8/S53" evidence="7">
    <location>
        <begin position="135"/>
        <end position="298"/>
    </location>
</feature>
<dbReference type="Pfam" id="PF05922">
    <property type="entry name" value="Inhibitor_I9"/>
    <property type="match status" value="1"/>
</dbReference>
<evidence type="ECO:0000256" key="3">
    <source>
        <dbReference type="ARBA" id="ARBA00022801"/>
    </source>
</evidence>
<dbReference type="InterPro" id="IPR010259">
    <property type="entry name" value="S8pro/Inhibitor_I9"/>
</dbReference>
<feature type="non-terminal residue" evidence="9">
    <location>
        <position position="299"/>
    </location>
</feature>